<organism evidence="1">
    <name type="scientific">uncultured Caudovirales phage</name>
    <dbReference type="NCBI Taxonomy" id="2100421"/>
    <lineage>
        <taxon>Viruses</taxon>
        <taxon>Duplodnaviria</taxon>
        <taxon>Heunggongvirae</taxon>
        <taxon>Uroviricota</taxon>
        <taxon>Caudoviricetes</taxon>
        <taxon>Peduoviridae</taxon>
        <taxon>Maltschvirus</taxon>
        <taxon>Maltschvirus maltsch</taxon>
    </lineage>
</organism>
<sequence length="129" mass="14041">MATTSTPAAAPGFGRAIDTLIRAANFTPIKQEVTLADGSEFSFYATPLKAIEREKAQKDAKTDGANDFAMQLLINKAQNENGEQIFKAGDIPALKREIEDEDLQKLILCVLKPRGESGDKQPDMKSAKD</sequence>
<evidence type="ECO:0000313" key="1">
    <source>
        <dbReference type="EMBL" id="CAB4148036.1"/>
    </source>
</evidence>
<name>A0A6J5MSN3_9CAUD</name>
<accession>A0A6J5MSN3</accession>
<proteinExistence type="predicted"/>
<reference evidence="1" key="1">
    <citation type="submission" date="2020-04" db="EMBL/GenBank/DDBJ databases">
        <authorList>
            <person name="Chiriac C."/>
            <person name="Salcher M."/>
            <person name="Ghai R."/>
            <person name="Kavagutti S V."/>
        </authorList>
    </citation>
    <scope>NUCLEOTIDE SEQUENCE</scope>
</reference>
<evidence type="ECO:0008006" key="2">
    <source>
        <dbReference type="Google" id="ProtNLM"/>
    </source>
</evidence>
<dbReference type="EMBL" id="LR796483">
    <property type="protein sequence ID" value="CAB4148036.1"/>
    <property type="molecule type" value="Genomic_DNA"/>
</dbReference>
<gene>
    <name evidence="1" type="ORF">UFOVP431_87</name>
</gene>
<protein>
    <recommendedName>
        <fullName evidence="2">Tail assembly chaperone</fullName>
    </recommendedName>
</protein>